<proteinExistence type="predicted"/>
<evidence type="ECO:0000313" key="2">
    <source>
        <dbReference type="Proteomes" id="UP000293360"/>
    </source>
</evidence>
<name>A0A4Q4SW95_9PEZI</name>
<dbReference type="EMBL" id="QJNU01000758">
    <property type="protein sequence ID" value="RYO87078.1"/>
    <property type="molecule type" value="Genomic_DNA"/>
</dbReference>
<organism evidence="1 2">
    <name type="scientific">Monosporascus ibericus</name>
    <dbReference type="NCBI Taxonomy" id="155417"/>
    <lineage>
        <taxon>Eukaryota</taxon>
        <taxon>Fungi</taxon>
        <taxon>Dikarya</taxon>
        <taxon>Ascomycota</taxon>
        <taxon>Pezizomycotina</taxon>
        <taxon>Sordariomycetes</taxon>
        <taxon>Xylariomycetidae</taxon>
        <taxon>Xylariales</taxon>
        <taxon>Xylariales incertae sedis</taxon>
        <taxon>Monosporascus</taxon>
    </lineage>
</organism>
<dbReference type="Proteomes" id="UP000293360">
    <property type="component" value="Unassembled WGS sequence"/>
</dbReference>
<evidence type="ECO:0000313" key="1">
    <source>
        <dbReference type="EMBL" id="RYO87078.1"/>
    </source>
</evidence>
<keyword evidence="2" id="KW-1185">Reference proteome</keyword>
<dbReference type="OrthoDB" id="4706548at2759"/>
<protein>
    <submittedName>
        <fullName evidence="1">Uncharacterized protein</fullName>
    </submittedName>
</protein>
<accession>A0A4Q4SW95</accession>
<reference evidence="1 2" key="1">
    <citation type="submission" date="2018-06" db="EMBL/GenBank/DDBJ databases">
        <title>Complete Genomes of Monosporascus.</title>
        <authorList>
            <person name="Robinson A.J."/>
            <person name="Natvig D.O."/>
        </authorList>
    </citation>
    <scope>NUCLEOTIDE SEQUENCE [LARGE SCALE GENOMIC DNA]</scope>
    <source>
        <strain evidence="1 2">CBS 110550</strain>
    </source>
</reference>
<sequence>MPFIETPIDRSFAIATPFLVVEKVEKKHHNDDSGVALPEYGLKEFQILYQNHAATPSRNDKGAYLRCSHGLGTSHGAATNPECPVEETEVSESDECVIESDWDLEYSVSLEEVTPSSSGSRGDGIRFPKVRVKTVGGPSMLSELLHHARGIPSTRTPTRVRQPPGFEHSGVRNLVSNPQDHTQSGCNELGPLAELRYLCPPGHPGCEGRRESPFDAKNSRPPKQKTSKIQSCVDCVFVPYQTERYEEPDDWVLFDELHQIETF</sequence>
<comment type="caution">
    <text evidence="1">The sequence shown here is derived from an EMBL/GenBank/DDBJ whole genome shotgun (WGS) entry which is preliminary data.</text>
</comment>
<gene>
    <name evidence="1" type="ORF">DL764_008915</name>
</gene>
<dbReference type="AlphaFoldDB" id="A0A4Q4SW95"/>